<dbReference type="RefSeq" id="WP_073387936.1">
    <property type="nucleotide sequence ID" value="NZ_FQXK01000019.1"/>
</dbReference>
<proteinExistence type="predicted"/>
<dbReference type="Proteomes" id="UP000184278">
    <property type="component" value="Unassembled WGS sequence"/>
</dbReference>
<protein>
    <submittedName>
        <fullName evidence="1">Uncharacterized protein</fullName>
    </submittedName>
</protein>
<organism evidence="1 2">
    <name type="scientific">Butyrivibrio fibrisolvens DSM 3071</name>
    <dbReference type="NCBI Taxonomy" id="1121131"/>
    <lineage>
        <taxon>Bacteria</taxon>
        <taxon>Bacillati</taxon>
        <taxon>Bacillota</taxon>
        <taxon>Clostridia</taxon>
        <taxon>Lachnospirales</taxon>
        <taxon>Lachnospiraceae</taxon>
        <taxon>Butyrivibrio</taxon>
    </lineage>
</organism>
<dbReference type="EMBL" id="FQXK01000019">
    <property type="protein sequence ID" value="SHI24282.1"/>
    <property type="molecule type" value="Genomic_DNA"/>
</dbReference>
<evidence type="ECO:0000313" key="1">
    <source>
        <dbReference type="EMBL" id="SHI24282.1"/>
    </source>
</evidence>
<accession>A0A1M5ZJD9</accession>
<gene>
    <name evidence="1" type="ORF">SAMN02745229_02328</name>
</gene>
<name>A0A1M5ZJD9_BUTFI</name>
<dbReference type="OrthoDB" id="2661859at2"/>
<dbReference type="STRING" id="1121131.SAMN02745229_02328"/>
<reference evidence="2" key="1">
    <citation type="submission" date="2016-11" db="EMBL/GenBank/DDBJ databases">
        <authorList>
            <person name="Varghese N."/>
            <person name="Submissions S."/>
        </authorList>
    </citation>
    <scope>NUCLEOTIDE SEQUENCE [LARGE SCALE GENOMIC DNA]</scope>
    <source>
        <strain evidence="2">DSM 3071</strain>
    </source>
</reference>
<sequence>MLRIEDVEKITKHVVYCGGQKVFFFDKNMKEEIIRAKDYIRSNMKKATKHLFSHRVNFMENHDGFAIIFRSLSWRKTEIWMPCLAFYYHNDWFVVSIQNVYCKECGWKGQIACPTVEDAVIGLKNEKERMNELYRLPFLGCPECGGKLSSNAIWIDTED</sequence>
<dbReference type="AlphaFoldDB" id="A0A1M5ZJD9"/>
<dbReference type="GeneID" id="89510232"/>
<evidence type="ECO:0000313" key="2">
    <source>
        <dbReference type="Proteomes" id="UP000184278"/>
    </source>
</evidence>
<keyword evidence="2" id="KW-1185">Reference proteome</keyword>